<dbReference type="OrthoDB" id="10063141at2759"/>
<evidence type="ECO:0000256" key="3">
    <source>
        <dbReference type="ARBA" id="ARBA00022490"/>
    </source>
</evidence>
<dbReference type="PROSITE" id="PS51072">
    <property type="entry name" value="MHD"/>
    <property type="match status" value="1"/>
</dbReference>
<dbReference type="InterPro" id="IPR036168">
    <property type="entry name" value="AP2_Mu_C_sf"/>
</dbReference>
<feature type="compositionally biased region" description="Low complexity" evidence="5">
    <location>
        <begin position="1688"/>
        <end position="1699"/>
    </location>
</feature>
<sequence>MSRERVNSISNFVRRLSKTLSLKRTSVSSTDAEELAEYVHRPHAPLHTTRRERSSRSTERTRDTQVSARASSAYPAPLATADCFDITDVSDIETGAKDKLGEGHQEVESENGSISPISYSDSKETPIKDTYYEDKDPGFTLSGIPSDQIYDFSYPVVEREETETGSMSTVRRTESSIYMDESDINYSEEESENQQQHQQLEAGSCVPEIREDIQEGESDEKTGEEGYREVHQDDYDFCNYPQTEDQSDPFSEAMLRAEQHHLTTSPPAILVTSPSNQDITQRSPIRPPPPIDKPTAPPVPPPPKEIPEHSRTEPSRPPPPRPTTKPPGSTTAEASPTTPRKKKHKIFGINVGPLPSDLDPNFPFQSHFEKKHILPNPKKGLQNIIGGEKRKQRLKRKEEAELERIIKSAPKTQSIKEQDQKASPAKGYLSDWREFQARIQATVTDTTSRLESLKWAAEPTQDKGETSCRWANFEAYQEPKVEENWAEFAEEEPEEQNHTEVSFYQETQSDYSVKGEPFEQLTEPAVQEDDWADFDNLRTGDQTTEQIVNRLPQTAIDEWSSQPQPERKEETNNWADIGASGFPELSQQASDVSSDNNWEYFFLNQSEQGSDYQDKVSQSQGQTDLSWLEFKSKEHQSQIVETSIEAKLNNVVESFCLPASSSKTREKVPSDLGSFGFEPKDNQKDYFAASSEKFTPEFFPEQIQTLGEQISHLQENSNSPANFESELSPRNTEPISRETPISQSSSFDQHSTTPSQIQHYGYDDPSSQLTTEIYQSSVDEPTVMEESSPANSVTDREHPTNYDYDKLTNSNDNIQRNAMPAEYGTSYGYDDSDVEKPLAQGRSSVSSSELNEFVSDVIDTAETEMSQEISPEIVELYTNSGRTKPKAVRQGTLTENNPFRRASRTENPENIDQGLNDEQLALDDEKTTLATVTLFSQSVHDEDEEMEEAPPEYENEELATTPKNQEFDPFQTIYPASDKDSSSENEDESGGTIPQISIKAKKLNSTKSGLETVDVPILPAPPKTETPAYVGDLNVDSDQDEFGNRFVKTTDSLGGMVIDSSIPEGWETFTSDTITASGENCSATDDELVKAFEVDWSKSSVPVAAMPEAPRPETPDPELEIPFNPSSPENPVWRMWIRYPEKKKKVKQVSKYTTDRTWKEIAITLSDDRGRCEVNLHEIDPESKEYVKQSYRTLRMEPYMQLSRCKLQQYDKYGKLNIFKINHVAYKELPGMRPEKFSIKTFQNLISHKPKQNVALDHLPVYTEILKFGSMDRSFMRSLMTVLEDSLMKIPAHKDEGINYTHEEVCCYVEDEYIGKLSVSGIIEEQKARTRIFCSAFVNGSPHIVLGINDKWRFGREVVRRSDILPILHDDWITIWKPEFHSCLEMDDYENDHLLKFYPLDGCKFELMRFRVSLRHNRELPMQVHCTYSIDDRKVSMRCELMVPGYFTATGRSGATPCEDVEIRIPVPEEWIYHFRVEKHHKMGSVHSTLRKPGKIKGLERITQMAQSLLPPSLLEASIGLAKYEHIFKAIVWRISRVPDKNEASYRPHLLTCNLLLNPHDTVPEWDTLEKVLHVEFSMPSTTVSGTTVRSISVETTGNAEKFVKYTAKYRLTKSIDYQLGHRKDKPLVGILDAEVEEQNSSSDSESEPHGDENKELQVNADDSQESKLKVTLEGGVAVDDLLGEGLSSTTPTHPASSSMAQPGTPQSNELVDIFG</sequence>
<dbReference type="InterPro" id="IPR012320">
    <property type="entry name" value="SHD_dom"/>
</dbReference>
<feature type="compositionally biased region" description="Basic and acidic residues" evidence="5">
    <location>
        <begin position="305"/>
        <end position="314"/>
    </location>
</feature>
<feature type="compositionally biased region" description="Polar residues" evidence="5">
    <location>
        <begin position="110"/>
        <end position="120"/>
    </location>
</feature>
<feature type="region of interest" description="Disordered" evidence="5">
    <location>
        <begin position="95"/>
        <end position="147"/>
    </location>
</feature>
<comment type="similarity">
    <text evidence="2">Belongs to the Stoned B family.</text>
</comment>
<feature type="region of interest" description="Disordered" evidence="5">
    <location>
        <begin position="940"/>
        <end position="999"/>
    </location>
</feature>
<evidence type="ECO:0000256" key="5">
    <source>
        <dbReference type="SAM" id="MobiDB-lite"/>
    </source>
</evidence>
<evidence type="ECO:0000313" key="10">
    <source>
        <dbReference type="WBParaSite" id="HDID_0000064401-mRNA-1"/>
    </source>
</evidence>
<feature type="region of interest" description="Disordered" evidence="5">
    <location>
        <begin position="1636"/>
        <end position="1669"/>
    </location>
</feature>
<comment type="subcellular location">
    <subcellularLocation>
        <location evidence="1">Cytoplasm</location>
    </subcellularLocation>
</comment>
<evidence type="ECO:0000313" key="9">
    <source>
        <dbReference type="Proteomes" id="UP000274504"/>
    </source>
</evidence>
<feature type="compositionally biased region" description="Polar residues" evidence="5">
    <location>
        <begin position="262"/>
        <end position="283"/>
    </location>
</feature>
<feature type="domain" description="MHD" evidence="7">
    <location>
        <begin position="1302"/>
        <end position="1621"/>
    </location>
</feature>
<evidence type="ECO:0000256" key="1">
    <source>
        <dbReference type="ARBA" id="ARBA00004496"/>
    </source>
</evidence>
<protein>
    <submittedName>
        <fullName evidence="10">Protein stoned-B</fullName>
    </submittedName>
</protein>
<feature type="compositionally biased region" description="Polar residues" evidence="5">
    <location>
        <begin position="728"/>
        <end position="758"/>
    </location>
</feature>
<name>A0A0R3S8X6_HYMDI</name>
<dbReference type="GO" id="GO:0006897">
    <property type="term" value="P:endocytosis"/>
    <property type="evidence" value="ECO:0007669"/>
    <property type="project" value="UniProtKB-KW"/>
</dbReference>
<dbReference type="Proteomes" id="UP000274504">
    <property type="component" value="Unassembled WGS sequence"/>
</dbReference>
<keyword evidence="3" id="KW-0963">Cytoplasm</keyword>
<gene>
    <name evidence="8" type="ORF">HDID_LOCUS645</name>
</gene>
<reference evidence="8 9" key="2">
    <citation type="submission" date="2018-11" db="EMBL/GenBank/DDBJ databases">
        <authorList>
            <consortium name="Pathogen Informatics"/>
        </authorList>
    </citation>
    <scope>NUCLEOTIDE SEQUENCE [LARGE SCALE GENOMIC DNA]</scope>
</reference>
<dbReference type="InterPro" id="IPR050431">
    <property type="entry name" value="Adaptor_comp_med_subunit"/>
</dbReference>
<feature type="compositionally biased region" description="Basic and acidic residues" evidence="5">
    <location>
        <begin position="1647"/>
        <end position="1656"/>
    </location>
</feature>
<dbReference type="InterPro" id="IPR028565">
    <property type="entry name" value="MHD"/>
</dbReference>
<feature type="compositionally biased region" description="Acidic residues" evidence="5">
    <location>
        <begin position="941"/>
        <end position="957"/>
    </location>
</feature>
<feature type="region of interest" description="Disordered" evidence="5">
    <location>
        <begin position="23"/>
        <end position="72"/>
    </location>
</feature>
<feature type="region of interest" description="Disordered" evidence="5">
    <location>
        <begin position="714"/>
        <end position="767"/>
    </location>
</feature>
<dbReference type="EMBL" id="UYSG01000088">
    <property type="protein sequence ID" value="VDL17151.1"/>
    <property type="molecule type" value="Genomic_DNA"/>
</dbReference>
<reference evidence="10" key="1">
    <citation type="submission" date="2016-04" db="UniProtKB">
        <authorList>
            <consortium name="WormBaseParasite"/>
        </authorList>
    </citation>
    <scope>IDENTIFICATION</scope>
</reference>
<feature type="domain" description="SHD" evidence="6">
    <location>
        <begin position="1132"/>
        <end position="1298"/>
    </location>
</feature>
<feature type="region of interest" description="Disordered" evidence="5">
    <location>
        <begin position="159"/>
        <end position="354"/>
    </location>
</feature>
<dbReference type="PANTHER" id="PTHR10529">
    <property type="entry name" value="AP COMPLEX SUBUNIT MU"/>
    <property type="match status" value="1"/>
</dbReference>
<feature type="compositionally biased region" description="Acidic residues" evidence="5">
    <location>
        <begin position="180"/>
        <end position="192"/>
    </location>
</feature>
<feature type="compositionally biased region" description="Polar residues" evidence="5">
    <location>
        <begin position="1700"/>
        <end position="1710"/>
    </location>
</feature>
<keyword evidence="4" id="KW-0254">Endocytosis</keyword>
<proteinExistence type="inferred from homology"/>
<dbReference type="SUPFAM" id="SSF49447">
    <property type="entry name" value="Second domain of Mu2 adaptin subunit (ap50) of ap2 adaptor"/>
    <property type="match status" value="1"/>
</dbReference>
<feature type="region of interest" description="Disordered" evidence="5">
    <location>
        <begin position="1681"/>
        <end position="1716"/>
    </location>
</feature>
<feature type="compositionally biased region" description="Pro residues" evidence="5">
    <location>
        <begin position="285"/>
        <end position="304"/>
    </location>
</feature>
<evidence type="ECO:0000259" key="7">
    <source>
        <dbReference type="PROSITE" id="PS51072"/>
    </source>
</evidence>
<feature type="compositionally biased region" description="Polar residues" evidence="5">
    <location>
        <begin position="807"/>
        <end position="816"/>
    </location>
</feature>
<feature type="compositionally biased region" description="Pro residues" evidence="5">
    <location>
        <begin position="315"/>
        <end position="325"/>
    </location>
</feature>
<feature type="compositionally biased region" description="Basic and acidic residues" evidence="5">
    <location>
        <begin position="49"/>
        <end position="63"/>
    </location>
</feature>
<feature type="compositionally biased region" description="Basic and acidic residues" evidence="5">
    <location>
        <begin position="208"/>
        <end position="234"/>
    </location>
</feature>
<evidence type="ECO:0000259" key="6">
    <source>
        <dbReference type="PROSITE" id="PS51070"/>
    </source>
</evidence>
<feature type="region of interest" description="Disordered" evidence="5">
    <location>
        <begin position="779"/>
        <end position="846"/>
    </location>
</feature>
<evidence type="ECO:0000313" key="8">
    <source>
        <dbReference type="EMBL" id="VDL17151.1"/>
    </source>
</evidence>
<dbReference type="Pfam" id="PF00928">
    <property type="entry name" value="Adap_comp_sub"/>
    <property type="match status" value="1"/>
</dbReference>
<feature type="region of interest" description="Disordered" evidence="5">
    <location>
        <begin position="368"/>
        <end position="396"/>
    </location>
</feature>
<evidence type="ECO:0000256" key="2">
    <source>
        <dbReference type="ARBA" id="ARBA00005579"/>
    </source>
</evidence>
<feature type="region of interest" description="Disordered" evidence="5">
    <location>
        <begin position="1105"/>
        <end position="1125"/>
    </location>
</feature>
<dbReference type="GO" id="GO:0005737">
    <property type="term" value="C:cytoplasm"/>
    <property type="evidence" value="ECO:0007669"/>
    <property type="project" value="UniProtKB-SubCell"/>
</dbReference>
<dbReference type="Gene3D" id="2.60.40.1170">
    <property type="entry name" value="Mu homology domain, subdomain B"/>
    <property type="match status" value="1"/>
</dbReference>
<feature type="compositionally biased region" description="Basic and acidic residues" evidence="5">
    <location>
        <begin position="794"/>
        <end position="806"/>
    </location>
</feature>
<organism evidence="10">
    <name type="scientific">Hymenolepis diminuta</name>
    <name type="common">Rat tapeworm</name>
    <dbReference type="NCBI Taxonomy" id="6216"/>
    <lineage>
        <taxon>Eukaryota</taxon>
        <taxon>Metazoa</taxon>
        <taxon>Spiralia</taxon>
        <taxon>Lophotrochozoa</taxon>
        <taxon>Platyhelminthes</taxon>
        <taxon>Cestoda</taxon>
        <taxon>Eucestoda</taxon>
        <taxon>Cyclophyllidea</taxon>
        <taxon>Hymenolepididae</taxon>
        <taxon>Hymenolepis</taxon>
    </lineage>
</organism>
<dbReference type="PROSITE" id="PS51070">
    <property type="entry name" value="SHD"/>
    <property type="match status" value="1"/>
</dbReference>
<evidence type="ECO:0000256" key="4">
    <source>
        <dbReference type="ARBA" id="ARBA00022583"/>
    </source>
</evidence>
<dbReference type="STRING" id="6216.A0A0R3S8X6"/>
<dbReference type="WBParaSite" id="HDID_0000064401-mRNA-1">
    <property type="protein sequence ID" value="HDID_0000064401-mRNA-1"/>
    <property type="gene ID" value="HDID_0000064401"/>
</dbReference>
<accession>A0A0R3S8X6</accession>
<feature type="compositionally biased region" description="Basic and acidic residues" evidence="5">
    <location>
        <begin position="121"/>
        <end position="137"/>
    </location>
</feature>
<feature type="compositionally biased region" description="Basic and acidic residues" evidence="5">
    <location>
        <begin position="95"/>
        <end position="107"/>
    </location>
</feature>